<protein>
    <submittedName>
        <fullName evidence="2">Uncharacterized protein</fullName>
    </submittedName>
</protein>
<feature type="compositionally biased region" description="Low complexity" evidence="1">
    <location>
        <begin position="200"/>
        <end position="211"/>
    </location>
</feature>
<name>A0ABR1Z1E6_9PEZI</name>
<gene>
    <name evidence="2" type="ORF">HDK90DRAFT_461071</name>
</gene>
<feature type="compositionally biased region" description="Low complexity" evidence="1">
    <location>
        <begin position="96"/>
        <end position="106"/>
    </location>
</feature>
<proteinExistence type="predicted"/>
<keyword evidence="3" id="KW-1185">Reference proteome</keyword>
<feature type="region of interest" description="Disordered" evidence="1">
    <location>
        <begin position="77"/>
        <end position="106"/>
    </location>
</feature>
<comment type="caution">
    <text evidence="2">The sequence shown here is derived from an EMBL/GenBank/DDBJ whole genome shotgun (WGS) entry which is preliminary data.</text>
</comment>
<accession>A0ABR1Z1E6</accession>
<dbReference type="Proteomes" id="UP001492380">
    <property type="component" value="Unassembled WGS sequence"/>
</dbReference>
<reference evidence="2 3" key="1">
    <citation type="submission" date="2024-04" db="EMBL/GenBank/DDBJ databases">
        <title>Phyllosticta paracitricarpa is synonymous to the EU quarantine fungus P. citricarpa based on phylogenomic analyses.</title>
        <authorList>
            <consortium name="Lawrence Berkeley National Laboratory"/>
            <person name="Van Ingen-Buijs V.A."/>
            <person name="Van Westerhoven A.C."/>
            <person name="Haridas S."/>
            <person name="Skiadas P."/>
            <person name="Martin F."/>
            <person name="Groenewald J.Z."/>
            <person name="Crous P.W."/>
            <person name="Seidl M.F."/>
        </authorList>
    </citation>
    <scope>NUCLEOTIDE SEQUENCE [LARGE SCALE GENOMIC DNA]</scope>
    <source>
        <strain evidence="2 3">CBS 123374</strain>
    </source>
</reference>
<feature type="compositionally biased region" description="Basic and acidic residues" evidence="1">
    <location>
        <begin position="86"/>
        <end position="95"/>
    </location>
</feature>
<organism evidence="2 3">
    <name type="scientific">Phyllosticta capitalensis</name>
    <dbReference type="NCBI Taxonomy" id="121624"/>
    <lineage>
        <taxon>Eukaryota</taxon>
        <taxon>Fungi</taxon>
        <taxon>Dikarya</taxon>
        <taxon>Ascomycota</taxon>
        <taxon>Pezizomycotina</taxon>
        <taxon>Dothideomycetes</taxon>
        <taxon>Dothideomycetes incertae sedis</taxon>
        <taxon>Botryosphaeriales</taxon>
        <taxon>Phyllostictaceae</taxon>
        <taxon>Phyllosticta</taxon>
    </lineage>
</organism>
<sequence>MYSGTLQKVKAVVWPQLLLKEIVNNIPPVCNHNLLHLVPAKPRALKIVPDRAGQHKHKHVGAVNILCRDAALLGPGPHIGKPPAASERDKPDHSKASQQPAARQPASLTGLVDQLHASFYIPLPVASTVARFLSPLLSARSFSSPSPSRGSSTSTQPGARSLSLLHLLLLLLSLRQPPTELRLRHRPPIARSGQTRHPSSHLSPLLSVAQR</sequence>
<evidence type="ECO:0000313" key="2">
    <source>
        <dbReference type="EMBL" id="KAK8246213.1"/>
    </source>
</evidence>
<evidence type="ECO:0000313" key="3">
    <source>
        <dbReference type="Proteomes" id="UP001492380"/>
    </source>
</evidence>
<dbReference type="EMBL" id="JBBWRZ010000001">
    <property type="protein sequence ID" value="KAK8246213.1"/>
    <property type="molecule type" value="Genomic_DNA"/>
</dbReference>
<evidence type="ECO:0000256" key="1">
    <source>
        <dbReference type="SAM" id="MobiDB-lite"/>
    </source>
</evidence>
<feature type="region of interest" description="Disordered" evidence="1">
    <location>
        <begin position="183"/>
        <end position="211"/>
    </location>
</feature>